<dbReference type="SMART" id="SM01266">
    <property type="entry name" value="Mac"/>
    <property type="match status" value="1"/>
</dbReference>
<dbReference type="Proteomes" id="UP000244880">
    <property type="component" value="Unassembled WGS sequence"/>
</dbReference>
<dbReference type="InterPro" id="IPR051159">
    <property type="entry name" value="Hexapeptide_acetyltransf"/>
</dbReference>
<dbReference type="InterPro" id="IPR024688">
    <property type="entry name" value="Mac_dom"/>
</dbReference>
<name>A0A2R8BEX6_9RHOB</name>
<feature type="domain" description="Maltose/galactoside acetyltransferase" evidence="8">
    <location>
        <begin position="5"/>
        <end position="59"/>
    </location>
</feature>
<keyword evidence="10" id="KW-1185">Reference proteome</keyword>
<accession>A0A2R8BEX6</accession>
<dbReference type="AlphaFoldDB" id="A0A2R8BEX6"/>
<dbReference type="Pfam" id="PF12464">
    <property type="entry name" value="Mac"/>
    <property type="match status" value="1"/>
</dbReference>
<dbReference type="Gene3D" id="2.160.10.10">
    <property type="entry name" value="Hexapeptide repeat proteins"/>
    <property type="match status" value="1"/>
</dbReference>
<sequence>MASELEKMKTGQWYTCIDAELDALRAVALDAVHEHNTMAPQDRGHLAPKLHGLFGSIGADVRIETMFHCPYGFNIHLGDLVYFNAGCTILDTAPVRVGDRSMFGPGVHIYTAQHHKDRIKRAAGLEIAYPVTIGADVWVGGGAIIMPGVTIGDGAIIGAGSVVTKDVAANATVVGNPARSL</sequence>
<evidence type="ECO:0000313" key="9">
    <source>
        <dbReference type="EMBL" id="SPH21607.1"/>
    </source>
</evidence>
<dbReference type="PANTHER" id="PTHR23416">
    <property type="entry name" value="SIALIC ACID SYNTHASE-RELATED"/>
    <property type="match status" value="1"/>
</dbReference>
<organism evidence="9 10">
    <name type="scientific">Ascidiaceihabitans donghaensis</name>
    <dbReference type="NCBI Taxonomy" id="1510460"/>
    <lineage>
        <taxon>Bacteria</taxon>
        <taxon>Pseudomonadati</taxon>
        <taxon>Pseudomonadota</taxon>
        <taxon>Alphaproteobacteria</taxon>
        <taxon>Rhodobacterales</taxon>
        <taxon>Paracoccaceae</taxon>
        <taxon>Ascidiaceihabitans</taxon>
    </lineage>
</organism>
<gene>
    <name evidence="9" type="primary">maa</name>
    <name evidence="9" type="ORF">ASD8599_02359</name>
</gene>
<evidence type="ECO:0000256" key="5">
    <source>
        <dbReference type="ARBA" id="ARBA00023315"/>
    </source>
</evidence>
<keyword evidence="4" id="KW-0677">Repeat</keyword>
<dbReference type="GO" id="GO:0008374">
    <property type="term" value="F:O-acyltransferase activity"/>
    <property type="evidence" value="ECO:0007669"/>
    <property type="project" value="TreeGrafter"/>
</dbReference>
<dbReference type="CDD" id="cd03357">
    <property type="entry name" value="LbH_MAT_GAT"/>
    <property type="match status" value="1"/>
</dbReference>
<reference evidence="9 10" key="1">
    <citation type="submission" date="2018-03" db="EMBL/GenBank/DDBJ databases">
        <authorList>
            <person name="Keele B.F."/>
        </authorList>
    </citation>
    <scope>NUCLEOTIDE SEQUENCE [LARGE SCALE GENOMIC DNA]</scope>
    <source>
        <strain evidence="9 10">CECT 8599</strain>
    </source>
</reference>
<evidence type="ECO:0000256" key="4">
    <source>
        <dbReference type="ARBA" id="ARBA00022737"/>
    </source>
</evidence>
<evidence type="ECO:0000256" key="6">
    <source>
        <dbReference type="ARBA" id="ARBA00055587"/>
    </source>
</evidence>
<dbReference type="PROSITE" id="PS00101">
    <property type="entry name" value="HEXAPEP_TRANSFERASES"/>
    <property type="match status" value="1"/>
</dbReference>
<evidence type="ECO:0000259" key="8">
    <source>
        <dbReference type="SMART" id="SM01266"/>
    </source>
</evidence>
<dbReference type="PANTHER" id="PTHR23416:SF23">
    <property type="entry name" value="ACETYLTRANSFERASE C18B11.09C-RELATED"/>
    <property type="match status" value="1"/>
</dbReference>
<dbReference type="GO" id="GO:0005829">
    <property type="term" value="C:cytosol"/>
    <property type="evidence" value="ECO:0007669"/>
    <property type="project" value="TreeGrafter"/>
</dbReference>
<dbReference type="GO" id="GO:0016407">
    <property type="term" value="F:acetyltransferase activity"/>
    <property type="evidence" value="ECO:0007669"/>
    <property type="project" value="InterPro"/>
</dbReference>
<keyword evidence="2" id="KW-0536">Nodulation</keyword>
<dbReference type="Pfam" id="PF00132">
    <property type="entry name" value="Hexapep"/>
    <property type="match status" value="1"/>
</dbReference>
<proteinExistence type="inferred from homology"/>
<evidence type="ECO:0000256" key="2">
    <source>
        <dbReference type="ARBA" id="ARBA00022458"/>
    </source>
</evidence>
<dbReference type="InterPro" id="IPR011004">
    <property type="entry name" value="Trimer_LpxA-like_sf"/>
</dbReference>
<protein>
    <recommendedName>
        <fullName evidence="7">Nodulation protein L</fullName>
    </recommendedName>
</protein>
<dbReference type="InterPro" id="IPR018357">
    <property type="entry name" value="Hexapep_transf_CS"/>
</dbReference>
<evidence type="ECO:0000313" key="10">
    <source>
        <dbReference type="Proteomes" id="UP000244880"/>
    </source>
</evidence>
<comment type="similarity">
    <text evidence="1">Belongs to the transferase hexapeptide repeat family.</text>
</comment>
<dbReference type="FunFam" id="2.160.10.10:FF:000025">
    <property type="entry name" value="Hexapeptide-repeat containing-acetyltransferase"/>
    <property type="match status" value="1"/>
</dbReference>
<evidence type="ECO:0000256" key="1">
    <source>
        <dbReference type="ARBA" id="ARBA00007274"/>
    </source>
</evidence>
<dbReference type="InterPro" id="IPR001451">
    <property type="entry name" value="Hexapep"/>
</dbReference>
<dbReference type="RefSeq" id="WP_181364472.1">
    <property type="nucleotide sequence ID" value="NZ_OMOR01000001.1"/>
</dbReference>
<keyword evidence="3 9" id="KW-0808">Transferase</keyword>
<comment type="function">
    <text evidence="6">Acetyltransferase implicated in the O-acetylation of Nod factors.</text>
</comment>
<dbReference type="SUPFAM" id="SSF51161">
    <property type="entry name" value="Trimeric LpxA-like enzymes"/>
    <property type="match status" value="1"/>
</dbReference>
<dbReference type="EMBL" id="OMOR01000001">
    <property type="protein sequence ID" value="SPH21607.1"/>
    <property type="molecule type" value="Genomic_DNA"/>
</dbReference>
<evidence type="ECO:0000256" key="3">
    <source>
        <dbReference type="ARBA" id="ARBA00022679"/>
    </source>
</evidence>
<evidence type="ECO:0000256" key="7">
    <source>
        <dbReference type="ARBA" id="ARBA00067695"/>
    </source>
</evidence>
<keyword evidence="5 9" id="KW-0012">Acyltransferase</keyword>